<evidence type="ECO:0000259" key="7">
    <source>
        <dbReference type="SMART" id="SM00842"/>
    </source>
</evidence>
<dbReference type="Pfam" id="PF14450">
    <property type="entry name" value="FtsA"/>
    <property type="match status" value="1"/>
</dbReference>
<dbReference type="GO" id="GO:0009898">
    <property type="term" value="C:cytoplasmic side of plasma membrane"/>
    <property type="evidence" value="ECO:0007669"/>
    <property type="project" value="UniProtKB-UniRule"/>
</dbReference>
<comment type="function">
    <text evidence="5 6">Cell division protein that is involved in the assembly of the Z ring. May serve as a membrane anchor for the Z ring.</text>
</comment>
<dbReference type="InterPro" id="IPR043129">
    <property type="entry name" value="ATPase_NBD"/>
</dbReference>
<dbReference type="KEGG" id="swf:E3E12_01040"/>
<evidence type="ECO:0000313" key="8">
    <source>
        <dbReference type="EMBL" id="QDH13013.1"/>
    </source>
</evidence>
<dbReference type="PIRSF" id="PIRSF003101">
    <property type="entry name" value="FtsA"/>
    <property type="match status" value="1"/>
</dbReference>
<evidence type="ECO:0000256" key="1">
    <source>
        <dbReference type="ARBA" id="ARBA00022475"/>
    </source>
</evidence>
<dbReference type="Pfam" id="PF02491">
    <property type="entry name" value="SHS2_FTSA"/>
    <property type="match status" value="1"/>
</dbReference>
<organism evidence="8 9">
    <name type="scientific">Formicincola oecophyllae</name>
    <dbReference type="NCBI Taxonomy" id="2558361"/>
    <lineage>
        <taxon>Bacteria</taxon>
        <taxon>Pseudomonadati</taxon>
        <taxon>Pseudomonadota</taxon>
        <taxon>Alphaproteobacteria</taxon>
        <taxon>Acetobacterales</taxon>
        <taxon>Acetobacteraceae</taxon>
        <taxon>Formicincola</taxon>
    </lineage>
</organism>
<dbReference type="InterPro" id="IPR020823">
    <property type="entry name" value="Cell_div_FtsA"/>
</dbReference>
<dbReference type="SUPFAM" id="SSF53067">
    <property type="entry name" value="Actin-like ATPase domain"/>
    <property type="match status" value="2"/>
</dbReference>
<proteinExistence type="inferred from homology"/>
<keyword evidence="9" id="KW-1185">Reference proteome</keyword>
<dbReference type="NCBIfam" id="TIGR01174">
    <property type="entry name" value="ftsA"/>
    <property type="match status" value="1"/>
</dbReference>
<dbReference type="GO" id="GO:0043093">
    <property type="term" value="P:FtsZ-dependent cytokinesis"/>
    <property type="evidence" value="ECO:0007669"/>
    <property type="project" value="UniProtKB-UniRule"/>
</dbReference>
<keyword evidence="1 5" id="KW-1003">Cell membrane</keyword>
<dbReference type="SMART" id="SM00842">
    <property type="entry name" value="FtsA"/>
    <property type="match status" value="1"/>
</dbReference>
<evidence type="ECO:0000256" key="5">
    <source>
        <dbReference type="HAMAP-Rule" id="MF_02033"/>
    </source>
</evidence>
<keyword evidence="4 5" id="KW-0131">Cell cycle</keyword>
<dbReference type="EMBL" id="CP038231">
    <property type="protein sequence ID" value="QDH13013.1"/>
    <property type="molecule type" value="Genomic_DNA"/>
</dbReference>
<dbReference type="InterPro" id="IPR003494">
    <property type="entry name" value="SHS2_FtsA"/>
</dbReference>
<dbReference type="OrthoDB" id="9810567at2"/>
<dbReference type="GO" id="GO:0032153">
    <property type="term" value="C:cell division site"/>
    <property type="evidence" value="ECO:0007669"/>
    <property type="project" value="UniProtKB-UniRule"/>
</dbReference>
<reference evidence="8 9" key="1">
    <citation type="submission" date="2019-03" db="EMBL/GenBank/DDBJ databases">
        <title>The complete genome sequence of Swingsia_sp. F3b2 LMG30590(T).</title>
        <authorList>
            <person name="Chua K.-O."/>
            <person name="Chan K.-G."/>
            <person name="See-Too W.-S."/>
        </authorList>
    </citation>
    <scope>NUCLEOTIDE SEQUENCE [LARGE SCALE GENOMIC DNA]</scope>
    <source>
        <strain evidence="8 9">F3b2</strain>
    </source>
</reference>
<evidence type="ECO:0000256" key="3">
    <source>
        <dbReference type="ARBA" id="ARBA00023136"/>
    </source>
</evidence>
<feature type="domain" description="SHS2" evidence="7">
    <location>
        <begin position="66"/>
        <end position="252"/>
    </location>
</feature>
<name>A0A4Y6U6M6_9PROT</name>
<keyword evidence="3 5" id="KW-0472">Membrane</keyword>
<sequence>MSARAPSLLNRLLPFLGQQDAGLENTLPALTGQEALDQAKLLNPDRPGLMVPTDEVTPFLWQPGPCTVLDIGSINITCLIGHPREDGTLTVSGWGWQRSEGISCGNVVDTGRAETVIRRAVGDAERRAGRRISSLYVNLSAGEPRSMRLGAEAWLSGREVTPADLRALMLQARARLQGEGRYAAQCLPLFFELDGMDGIKNPLGQRCNHIRGWFLTVDSSAGALATLGDILHRAELMPKGLVVSPLASGLSVLSAEERERGVTVVDMGAGTTSLAVFHRNRVVHTAQVKLGGYNITRDIATRFSLPLDVAEWLKTYHGSVAPGAEAGGPGIVLPPAPGRLQSRLSPAALAATISPRLEETLELARSHLDGAGLGEAARSNIVLTGGGSLMDGAALLAARLFNRRVRTGRPRSIHNLPEGAPLSAIFSTAAGLLAWGCGASTQYGQGDSREKSSNFLQRLVERFRGPL</sequence>
<dbReference type="Gene3D" id="3.30.420.40">
    <property type="match status" value="1"/>
</dbReference>
<dbReference type="RefSeq" id="WP_141442656.1">
    <property type="nucleotide sequence ID" value="NZ_CP038231.1"/>
</dbReference>
<dbReference type="PANTHER" id="PTHR32432:SF4">
    <property type="entry name" value="CELL DIVISION PROTEIN FTSA"/>
    <property type="match status" value="1"/>
</dbReference>
<comment type="subcellular location">
    <subcellularLocation>
        <location evidence="5">Cell membrane</location>
        <topology evidence="5">Peripheral membrane protein</topology>
        <orientation evidence="5">Cytoplasmic side</orientation>
    </subcellularLocation>
    <text evidence="5">Localizes to the Z ring in an FtsZ-dependent manner. Targeted to the membrane through a conserved C-terminal amphipathic helix.</text>
</comment>
<protein>
    <recommendedName>
        <fullName evidence="5 6">Cell division protein FtsA</fullName>
    </recommendedName>
</protein>
<evidence type="ECO:0000256" key="2">
    <source>
        <dbReference type="ARBA" id="ARBA00022618"/>
    </source>
</evidence>
<dbReference type="InterPro" id="IPR050696">
    <property type="entry name" value="FtsA/MreB"/>
</dbReference>
<keyword evidence="2 5" id="KW-0132">Cell division</keyword>
<dbReference type="AlphaFoldDB" id="A0A4Y6U6M6"/>
<comment type="similarity">
    <text evidence="5 6">Belongs to the FtsA/MreB family.</text>
</comment>
<evidence type="ECO:0000256" key="4">
    <source>
        <dbReference type="ARBA" id="ARBA00023306"/>
    </source>
</evidence>
<gene>
    <name evidence="5 8" type="primary">ftsA</name>
    <name evidence="8" type="ORF">E3E12_01040</name>
</gene>
<dbReference type="HAMAP" id="MF_02033">
    <property type="entry name" value="FtsA"/>
    <property type="match status" value="1"/>
</dbReference>
<evidence type="ECO:0000313" key="9">
    <source>
        <dbReference type="Proteomes" id="UP000318709"/>
    </source>
</evidence>
<dbReference type="Proteomes" id="UP000318709">
    <property type="component" value="Chromosome"/>
</dbReference>
<evidence type="ECO:0000256" key="6">
    <source>
        <dbReference type="PIRNR" id="PIRNR003101"/>
    </source>
</evidence>
<accession>A0A4Y6U6M6</accession>
<comment type="subunit">
    <text evidence="5">Self-interacts. Interacts with FtsZ.</text>
</comment>
<dbReference type="PANTHER" id="PTHR32432">
    <property type="entry name" value="CELL DIVISION PROTEIN FTSA-RELATED"/>
    <property type="match status" value="1"/>
</dbReference>
<dbReference type="CDD" id="cd24048">
    <property type="entry name" value="ASKHA_NBD_FtsA"/>
    <property type="match status" value="1"/>
</dbReference>